<dbReference type="InterPro" id="IPR000847">
    <property type="entry name" value="LysR_HTH_N"/>
</dbReference>
<dbReference type="InterPro" id="IPR036388">
    <property type="entry name" value="WH-like_DNA-bd_sf"/>
</dbReference>
<evidence type="ECO:0000256" key="3">
    <source>
        <dbReference type="ARBA" id="ARBA00023125"/>
    </source>
</evidence>
<dbReference type="PANTHER" id="PTHR30537:SF80">
    <property type="entry name" value="TRANSCRIPTIONAL REGULATOR"/>
    <property type="match status" value="1"/>
</dbReference>
<dbReference type="Gene3D" id="1.10.10.10">
    <property type="entry name" value="Winged helix-like DNA-binding domain superfamily/Winged helix DNA-binding domain"/>
    <property type="match status" value="1"/>
</dbReference>
<feature type="domain" description="HTH lysR-type" evidence="5">
    <location>
        <begin position="1"/>
        <end position="59"/>
    </location>
</feature>
<dbReference type="InterPro" id="IPR036390">
    <property type="entry name" value="WH_DNA-bd_sf"/>
</dbReference>
<keyword evidence="7" id="KW-1185">Reference proteome</keyword>
<keyword evidence="4" id="KW-0804">Transcription</keyword>
<dbReference type="CDD" id="cd08422">
    <property type="entry name" value="PBP2_CrgA_like"/>
    <property type="match status" value="1"/>
</dbReference>
<dbReference type="InterPro" id="IPR058163">
    <property type="entry name" value="LysR-type_TF_proteobact-type"/>
</dbReference>
<sequence length="311" mass="33262">MDRLQAMHTFVRVVETGSFSAVARERHTTQSTVSKQIAALEHALGVRLLNRSTRALALSEAGAHYFEQARRLVAEVDDLEAALRQGEQRLVGPLRVAAAVGFGRLKLMPLVQRFLEAHPDVSIDLRLHDGFVDLVEQGVDVAVRIGELGDSSLIARRIGTSYRMALASRGYLASLPAAPRSPADLARHNCLVYTELSAGNAWLFTAGEGAGVAAGTTQTIRVRGNLQSNSSEVIRSAVLSGMGIAYSPSWLFDAEMASGEVVRLLPGWVATSPPIHLVYPRARAQAARVRAFSDFVADALRSGPGGSAQAG</sequence>
<accession>A0ABQ3H4D8</accession>
<dbReference type="PROSITE" id="PS50931">
    <property type="entry name" value="HTH_LYSR"/>
    <property type="match status" value="1"/>
</dbReference>
<evidence type="ECO:0000313" key="6">
    <source>
        <dbReference type="EMBL" id="GHD69822.1"/>
    </source>
</evidence>
<dbReference type="Gene3D" id="3.40.190.290">
    <property type="match status" value="1"/>
</dbReference>
<gene>
    <name evidence="6" type="ORF">GCM10007350_37050</name>
</gene>
<dbReference type="SUPFAM" id="SSF53850">
    <property type="entry name" value="Periplasmic binding protein-like II"/>
    <property type="match status" value="1"/>
</dbReference>
<reference evidence="7" key="1">
    <citation type="journal article" date="2019" name="Int. J. Syst. Evol. Microbiol.">
        <title>The Global Catalogue of Microorganisms (GCM) 10K type strain sequencing project: providing services to taxonomists for standard genome sequencing and annotation.</title>
        <authorList>
            <consortium name="The Broad Institute Genomics Platform"/>
            <consortium name="The Broad Institute Genome Sequencing Center for Infectious Disease"/>
            <person name="Wu L."/>
            <person name="Ma J."/>
        </authorList>
    </citation>
    <scope>NUCLEOTIDE SEQUENCE [LARGE SCALE GENOMIC DNA]</scope>
    <source>
        <strain evidence="7">KCTC 23701</strain>
    </source>
</reference>
<dbReference type="RefSeq" id="WP_189462443.1">
    <property type="nucleotide sequence ID" value="NZ_BMYO01000013.1"/>
</dbReference>
<keyword evidence="2" id="KW-0805">Transcription regulation</keyword>
<evidence type="ECO:0000313" key="7">
    <source>
        <dbReference type="Proteomes" id="UP000604737"/>
    </source>
</evidence>
<dbReference type="Pfam" id="PF03466">
    <property type="entry name" value="LysR_substrate"/>
    <property type="match status" value="1"/>
</dbReference>
<dbReference type="InterPro" id="IPR005119">
    <property type="entry name" value="LysR_subst-bd"/>
</dbReference>
<comment type="similarity">
    <text evidence="1">Belongs to the LysR transcriptional regulatory family.</text>
</comment>
<dbReference type="Proteomes" id="UP000604737">
    <property type="component" value="Unassembled WGS sequence"/>
</dbReference>
<evidence type="ECO:0000259" key="5">
    <source>
        <dbReference type="PROSITE" id="PS50931"/>
    </source>
</evidence>
<dbReference type="SUPFAM" id="SSF46785">
    <property type="entry name" value="Winged helix' DNA-binding domain"/>
    <property type="match status" value="1"/>
</dbReference>
<evidence type="ECO:0000256" key="2">
    <source>
        <dbReference type="ARBA" id="ARBA00023015"/>
    </source>
</evidence>
<evidence type="ECO:0000256" key="1">
    <source>
        <dbReference type="ARBA" id="ARBA00009437"/>
    </source>
</evidence>
<keyword evidence="3" id="KW-0238">DNA-binding</keyword>
<dbReference type="PRINTS" id="PR00039">
    <property type="entry name" value="HTHLYSR"/>
</dbReference>
<protein>
    <submittedName>
        <fullName evidence="6">LysR family transcriptional regulator</fullName>
    </submittedName>
</protein>
<evidence type="ECO:0000256" key="4">
    <source>
        <dbReference type="ARBA" id="ARBA00023163"/>
    </source>
</evidence>
<proteinExistence type="inferred from homology"/>
<dbReference type="EMBL" id="BMYO01000013">
    <property type="protein sequence ID" value="GHD69822.1"/>
    <property type="molecule type" value="Genomic_DNA"/>
</dbReference>
<dbReference type="PANTHER" id="PTHR30537">
    <property type="entry name" value="HTH-TYPE TRANSCRIPTIONAL REGULATOR"/>
    <property type="match status" value="1"/>
</dbReference>
<name>A0ABQ3H4D8_9NEIS</name>
<dbReference type="Pfam" id="PF00126">
    <property type="entry name" value="HTH_1"/>
    <property type="match status" value="1"/>
</dbReference>
<comment type="caution">
    <text evidence="6">The sequence shown here is derived from an EMBL/GenBank/DDBJ whole genome shotgun (WGS) entry which is preliminary data.</text>
</comment>
<organism evidence="6 7">
    <name type="scientific">Jeongeupia chitinilytica</name>
    <dbReference type="NCBI Taxonomy" id="1041641"/>
    <lineage>
        <taxon>Bacteria</taxon>
        <taxon>Pseudomonadati</taxon>
        <taxon>Pseudomonadota</taxon>
        <taxon>Betaproteobacteria</taxon>
        <taxon>Neisseriales</taxon>
        <taxon>Chitinibacteraceae</taxon>
        <taxon>Jeongeupia</taxon>
    </lineage>
</organism>